<feature type="chain" id="PRO_5024894184" evidence="1">
    <location>
        <begin position="32"/>
        <end position="1377"/>
    </location>
</feature>
<feature type="signal peptide" evidence="1">
    <location>
        <begin position="1"/>
        <end position="31"/>
    </location>
</feature>
<sequence length="1377" mass="155615">MNKFSSRLKKITFSLLVCVLCFILQLNSAFAEKLEVKSVGKDENTAIVNAQVAAVRTVMNDMLQQDFVKSHVKELRGIIAKADNYSAKPVISSSNKKNNRVELTATVEVNKEALSEALRAMGATIVKSYKDIYAERLNLTKQVFQKFFGNQGELLVKSIPAKLTDANEGKTESIVSDCNIFGPDNTDTFKPNSPIVVRYINSDKKNSRAYFALVKSSLPLETYEQTKGKTEQDPFYKDSADGLCEFITPLNQGNYEIRMFNDNAGSCIARYSFKVRAEITPVFELERNIFAPDEEICLKVNGLDDFDCLNLIFVKAEDSDKRYKEIRDKRYSHSDDIYAIDDGIVNVDYVNIKAPAEEGDYVLQLRPSGSRKYSSYNYLYSLSLASIPVSIKRPKVTDEYQLLTMPEYVSGVKVHTIIGKPENTERTKYLLKKEDTDKAILDRSVSSSVVLSNLYEEDALYETGEYKVELYEKEKDETPKFVSSFRVIPNPKDNSILPSIELYSNQIHLGGYIKFDFTASSNLNKTAFIGLVPKDTPKDPDSSFKAAKDRIFNLNHKRYGIEQVIDSSGLEAGKYELRMFDRNDANGHLLTSSEIEIKGDADVSQMEQEVLKDIEDLMSVHITLTPPRLISSSIADHDLSTKYDLNIQYEGEREPVYKLISEYSPEERACLLPKVEFRKVANFKDACDIEIEKKIFEDARVSYTLGRDSSLESELKSFTKSMLTEWPVPGGLEKVQSAFKIAYDLGEHGAAGLDALSEKQYGEAAKEASLFILKTLINACGDSDCILKAIGSDKQKASAYFGTMSDSEFVEFMKKQAKMVQKNPNIGSLASRAPTLTEPLLGRLKYLKNLKDVERAEKYANILKVTDKTLAVGSAFVDAKTDSGTHDFMTLDNGVIKTNTYGSAATAIAEALCRTDAKCAAVVSTARLAYHTALDVRDFARDSAVIAAYTKWKMTKQSDSDFEASTDEEKNIKDEYNRRIDVKTKVPLLVGGDALDSQVRNIMAKTLHYNEETGALLNDKHRESARILRQTCANFGYSSDNCIQLKFKENEFTDDEVQAFLEKQFKEWQKLEENNSLIFERTKEVQDIFKDIQANNKQCALNFKKYYDANIKKRQKWQDISIFDIDKCKEEKELFEAFLDLQNKLENGYMSAVPPDGKICFLKEKNRRLKFAQQDFCDVMNIWGDGEQKLVEQKLMEAVSDRACNCGVSFSVVDGELYKPGNEPYPRMREISEKAKAEIALDEARLKLKKEKLEKMENYTDDFRISVAMEHLNATHVLDCMCKQCTHCASTAGGGNGYDGGGRCRAYGVSGHTWPFPMPSGADVKRRCGYNDALRKHLLKETDDKKLDPMRKYKDVRKEIIKADEFLSLRPKNKCGK</sequence>
<protein>
    <submittedName>
        <fullName evidence="2">Uncharacterized protein</fullName>
    </submittedName>
</protein>
<organism evidence="2 3">
    <name type="scientific">Succinivibrio dextrinosolvens</name>
    <dbReference type="NCBI Taxonomy" id="83771"/>
    <lineage>
        <taxon>Bacteria</taxon>
        <taxon>Pseudomonadati</taxon>
        <taxon>Pseudomonadota</taxon>
        <taxon>Gammaproteobacteria</taxon>
        <taxon>Aeromonadales</taxon>
        <taxon>Succinivibrionaceae</taxon>
        <taxon>Succinivibrio</taxon>
    </lineage>
</organism>
<name>A0A662Z9G8_9GAMM</name>
<evidence type="ECO:0000256" key="1">
    <source>
        <dbReference type="SAM" id="SignalP"/>
    </source>
</evidence>
<proteinExistence type="predicted"/>
<evidence type="ECO:0000313" key="3">
    <source>
        <dbReference type="Proteomes" id="UP000243374"/>
    </source>
</evidence>
<accession>A0A662Z9G8</accession>
<keyword evidence="3" id="KW-1185">Reference proteome</keyword>
<keyword evidence="1" id="KW-0732">Signal</keyword>
<evidence type="ECO:0000313" key="2">
    <source>
        <dbReference type="EMBL" id="SFK11242.1"/>
    </source>
</evidence>
<dbReference type="EMBL" id="FOSF01000026">
    <property type="protein sequence ID" value="SFK11242.1"/>
    <property type="molecule type" value="Genomic_DNA"/>
</dbReference>
<dbReference type="OrthoDB" id="9783818at2"/>
<dbReference type="Proteomes" id="UP000243374">
    <property type="component" value="Unassembled WGS sequence"/>
</dbReference>
<gene>
    <name evidence="2" type="ORF">SAMN04487865_10268</name>
</gene>
<dbReference type="RefSeq" id="WP_074840751.1">
    <property type="nucleotide sequence ID" value="NZ_CP047056.1"/>
</dbReference>
<reference evidence="2 3" key="1">
    <citation type="submission" date="2016-10" db="EMBL/GenBank/DDBJ databases">
        <authorList>
            <person name="Varghese N."/>
            <person name="Submissions S."/>
        </authorList>
    </citation>
    <scope>NUCLEOTIDE SEQUENCE [LARGE SCALE GENOMIC DNA]</scope>
    <source>
        <strain evidence="2 3">22B</strain>
    </source>
</reference>